<dbReference type="AlphaFoldDB" id="A0A2Z7CZZ1"/>
<dbReference type="Proteomes" id="UP000250235">
    <property type="component" value="Unassembled WGS sequence"/>
</dbReference>
<keyword evidence="2" id="KW-1185">Reference proteome</keyword>
<evidence type="ECO:0000313" key="1">
    <source>
        <dbReference type="EMBL" id="KZV52515.1"/>
    </source>
</evidence>
<reference evidence="1 2" key="1">
    <citation type="journal article" date="2015" name="Proc. Natl. Acad. Sci. U.S.A.">
        <title>The resurrection genome of Boea hygrometrica: A blueprint for survival of dehydration.</title>
        <authorList>
            <person name="Xiao L."/>
            <person name="Yang G."/>
            <person name="Zhang L."/>
            <person name="Yang X."/>
            <person name="Zhao S."/>
            <person name="Ji Z."/>
            <person name="Zhou Q."/>
            <person name="Hu M."/>
            <person name="Wang Y."/>
            <person name="Chen M."/>
            <person name="Xu Y."/>
            <person name="Jin H."/>
            <person name="Xiao X."/>
            <person name="Hu G."/>
            <person name="Bao F."/>
            <person name="Hu Y."/>
            <person name="Wan P."/>
            <person name="Li L."/>
            <person name="Deng X."/>
            <person name="Kuang T."/>
            <person name="Xiang C."/>
            <person name="Zhu J.K."/>
            <person name="Oliver M.J."/>
            <person name="He Y."/>
        </authorList>
    </citation>
    <scope>NUCLEOTIDE SEQUENCE [LARGE SCALE GENOMIC DNA]</scope>
    <source>
        <strain evidence="2">cv. XS01</strain>
    </source>
</reference>
<protein>
    <submittedName>
        <fullName evidence="1">Uncharacterized protein</fullName>
    </submittedName>
</protein>
<organism evidence="1 2">
    <name type="scientific">Dorcoceras hygrometricum</name>
    <dbReference type="NCBI Taxonomy" id="472368"/>
    <lineage>
        <taxon>Eukaryota</taxon>
        <taxon>Viridiplantae</taxon>
        <taxon>Streptophyta</taxon>
        <taxon>Embryophyta</taxon>
        <taxon>Tracheophyta</taxon>
        <taxon>Spermatophyta</taxon>
        <taxon>Magnoliopsida</taxon>
        <taxon>eudicotyledons</taxon>
        <taxon>Gunneridae</taxon>
        <taxon>Pentapetalae</taxon>
        <taxon>asterids</taxon>
        <taxon>lamiids</taxon>
        <taxon>Lamiales</taxon>
        <taxon>Gesneriaceae</taxon>
        <taxon>Didymocarpoideae</taxon>
        <taxon>Trichosporeae</taxon>
        <taxon>Loxocarpinae</taxon>
        <taxon>Dorcoceras</taxon>
    </lineage>
</organism>
<name>A0A2Z7CZZ1_9LAMI</name>
<proteinExistence type="predicted"/>
<dbReference type="EMBL" id="KQ991048">
    <property type="protein sequence ID" value="KZV52515.1"/>
    <property type="molecule type" value="Genomic_DNA"/>
</dbReference>
<evidence type="ECO:0000313" key="2">
    <source>
        <dbReference type="Proteomes" id="UP000250235"/>
    </source>
</evidence>
<sequence length="218" mass="25005">MRAVRNYQTSRELFVDSALARVSRDSQLWRELLSTRKLSTKLLLFTKPYLLRLPVVDVSAWSKTGSVEFHSLISFFPYRFWSRWLAGKVVALWLFECLCQVSPRELEEQLTYSASCWCSFFSCDLFENTIHSNLFMEVRISTSYISPSSTSEGSTRRFDLTTACTDPIPQPAAVRTPRLLKCTNSRSCVTDYIHKSFTSSCLDGSVNIFQDSFTNSCE</sequence>
<gene>
    <name evidence="1" type="ORF">F511_19544</name>
</gene>
<accession>A0A2Z7CZZ1</accession>